<protein>
    <submittedName>
        <fullName evidence="2">Uncharacterized protein</fullName>
    </submittedName>
</protein>
<dbReference type="Proteomes" id="UP000314294">
    <property type="component" value="Unassembled WGS sequence"/>
</dbReference>
<dbReference type="EMBL" id="SRLO01000209">
    <property type="protein sequence ID" value="TNN67108.1"/>
    <property type="molecule type" value="Genomic_DNA"/>
</dbReference>
<reference evidence="2 3" key="1">
    <citation type="submission" date="2019-03" db="EMBL/GenBank/DDBJ databases">
        <title>First draft genome of Liparis tanakae, snailfish: a comprehensive survey of snailfish specific genes.</title>
        <authorList>
            <person name="Kim W."/>
            <person name="Song I."/>
            <person name="Jeong J.-H."/>
            <person name="Kim D."/>
            <person name="Kim S."/>
            <person name="Ryu S."/>
            <person name="Song J.Y."/>
            <person name="Lee S.K."/>
        </authorList>
    </citation>
    <scope>NUCLEOTIDE SEQUENCE [LARGE SCALE GENOMIC DNA]</scope>
    <source>
        <tissue evidence="2">Muscle</tissue>
    </source>
</reference>
<proteinExistence type="predicted"/>
<name>A0A4Z2HMN3_9TELE</name>
<dbReference type="AlphaFoldDB" id="A0A4Z2HMN3"/>
<accession>A0A4Z2HMN3</accession>
<sequence length="148" mass="15972">MNSRVPSPVVENDPKDEMVSSVEIYRLDHDSAPRLQLTFESVRSRVIIPVEIPKELSFGTVATKAGGDRVTRGGGGRESIHLGARAGDNTTPDRLDEDKEERGGFLKLEERTMATTTRVNGVPGGDRRTSDAAAVPAASLHFTGVMKV</sequence>
<feature type="compositionally biased region" description="Basic and acidic residues" evidence="1">
    <location>
        <begin position="91"/>
        <end position="100"/>
    </location>
</feature>
<gene>
    <name evidence="2" type="ORF">EYF80_022638</name>
</gene>
<feature type="region of interest" description="Disordered" evidence="1">
    <location>
        <begin position="65"/>
        <end position="100"/>
    </location>
</feature>
<evidence type="ECO:0000313" key="3">
    <source>
        <dbReference type="Proteomes" id="UP000314294"/>
    </source>
</evidence>
<comment type="caution">
    <text evidence="2">The sequence shown here is derived from an EMBL/GenBank/DDBJ whole genome shotgun (WGS) entry which is preliminary data.</text>
</comment>
<organism evidence="2 3">
    <name type="scientific">Liparis tanakae</name>
    <name type="common">Tanaka's snailfish</name>
    <dbReference type="NCBI Taxonomy" id="230148"/>
    <lineage>
        <taxon>Eukaryota</taxon>
        <taxon>Metazoa</taxon>
        <taxon>Chordata</taxon>
        <taxon>Craniata</taxon>
        <taxon>Vertebrata</taxon>
        <taxon>Euteleostomi</taxon>
        <taxon>Actinopterygii</taxon>
        <taxon>Neopterygii</taxon>
        <taxon>Teleostei</taxon>
        <taxon>Neoteleostei</taxon>
        <taxon>Acanthomorphata</taxon>
        <taxon>Eupercaria</taxon>
        <taxon>Perciformes</taxon>
        <taxon>Cottioidei</taxon>
        <taxon>Cottales</taxon>
        <taxon>Liparidae</taxon>
        <taxon>Liparis</taxon>
    </lineage>
</organism>
<evidence type="ECO:0000313" key="2">
    <source>
        <dbReference type="EMBL" id="TNN67108.1"/>
    </source>
</evidence>
<evidence type="ECO:0000256" key="1">
    <source>
        <dbReference type="SAM" id="MobiDB-lite"/>
    </source>
</evidence>
<keyword evidence="3" id="KW-1185">Reference proteome</keyword>